<keyword evidence="4" id="KW-0547">Nucleotide-binding</keyword>
<proteinExistence type="inferred from homology"/>
<protein>
    <submittedName>
        <fullName evidence="7">ABC transporter ATP-binding protein</fullName>
    </submittedName>
</protein>
<comment type="caution">
    <text evidence="7">The sequence shown here is derived from an EMBL/GenBank/DDBJ whole genome shotgun (WGS) entry which is preliminary data.</text>
</comment>
<organism evidence="7 8">
    <name type="scientific">Dongia soli</name>
    <dbReference type="NCBI Taxonomy" id="600628"/>
    <lineage>
        <taxon>Bacteria</taxon>
        <taxon>Pseudomonadati</taxon>
        <taxon>Pseudomonadota</taxon>
        <taxon>Alphaproteobacteria</taxon>
        <taxon>Rhodospirillales</taxon>
        <taxon>Dongiaceae</taxon>
        <taxon>Dongia</taxon>
    </lineage>
</organism>
<comment type="subcellular location">
    <subcellularLocation>
        <location evidence="1">Cell inner membrane</location>
        <topology evidence="1">Peripheral membrane protein</topology>
    </subcellularLocation>
</comment>
<dbReference type="InterPro" id="IPR003593">
    <property type="entry name" value="AAA+_ATPase"/>
</dbReference>
<evidence type="ECO:0000256" key="2">
    <source>
        <dbReference type="ARBA" id="ARBA00005417"/>
    </source>
</evidence>
<dbReference type="GO" id="GO:0005524">
    <property type="term" value="F:ATP binding"/>
    <property type="evidence" value="ECO:0007669"/>
    <property type="project" value="UniProtKB-KW"/>
</dbReference>
<dbReference type="InterPro" id="IPR003439">
    <property type="entry name" value="ABC_transporter-like_ATP-bd"/>
</dbReference>
<dbReference type="InterPro" id="IPR017871">
    <property type="entry name" value="ABC_transporter-like_CS"/>
</dbReference>
<dbReference type="Proteomes" id="UP001279642">
    <property type="component" value="Unassembled WGS sequence"/>
</dbReference>
<evidence type="ECO:0000259" key="6">
    <source>
        <dbReference type="PROSITE" id="PS50893"/>
    </source>
</evidence>
<dbReference type="InterPro" id="IPR027417">
    <property type="entry name" value="P-loop_NTPase"/>
</dbReference>
<dbReference type="RefSeq" id="WP_320506655.1">
    <property type="nucleotide sequence ID" value="NZ_JAXCLW010000001.1"/>
</dbReference>
<gene>
    <name evidence="7" type="ORF">SMD27_01950</name>
</gene>
<comment type="similarity">
    <text evidence="2">Belongs to the ABC transporter superfamily.</text>
</comment>
<dbReference type="PROSITE" id="PS50893">
    <property type="entry name" value="ABC_TRANSPORTER_2"/>
    <property type="match status" value="1"/>
</dbReference>
<dbReference type="NCBIfam" id="TIGR01727">
    <property type="entry name" value="oligo_HPY"/>
    <property type="match status" value="1"/>
</dbReference>
<feature type="domain" description="ABC transporter" evidence="6">
    <location>
        <begin position="9"/>
        <end position="255"/>
    </location>
</feature>
<accession>A0ABU5E5Q3</accession>
<keyword evidence="8" id="KW-1185">Reference proteome</keyword>
<dbReference type="CDD" id="cd03257">
    <property type="entry name" value="ABC_NikE_OppD_transporters"/>
    <property type="match status" value="1"/>
</dbReference>
<dbReference type="PANTHER" id="PTHR43776:SF7">
    <property type="entry name" value="D,D-DIPEPTIDE TRANSPORT ATP-BINDING PROTEIN DDPF-RELATED"/>
    <property type="match status" value="1"/>
</dbReference>
<evidence type="ECO:0000256" key="1">
    <source>
        <dbReference type="ARBA" id="ARBA00004417"/>
    </source>
</evidence>
<dbReference type="SMART" id="SM00382">
    <property type="entry name" value="AAA"/>
    <property type="match status" value="1"/>
</dbReference>
<dbReference type="Pfam" id="PF00005">
    <property type="entry name" value="ABC_tran"/>
    <property type="match status" value="1"/>
</dbReference>
<evidence type="ECO:0000313" key="8">
    <source>
        <dbReference type="Proteomes" id="UP001279642"/>
    </source>
</evidence>
<reference evidence="7 8" key="1">
    <citation type="journal article" date="2016" name="Antonie Van Leeuwenhoek">
        <title>Dongia soli sp. nov., isolated from soil from Dokdo, Korea.</title>
        <authorList>
            <person name="Kim D.U."/>
            <person name="Lee H."/>
            <person name="Kim H."/>
            <person name="Kim S.G."/>
            <person name="Ka J.O."/>
        </authorList>
    </citation>
    <scope>NUCLEOTIDE SEQUENCE [LARGE SCALE GENOMIC DNA]</scope>
    <source>
        <strain evidence="7 8">D78</strain>
    </source>
</reference>
<dbReference type="PANTHER" id="PTHR43776">
    <property type="entry name" value="TRANSPORT ATP-BINDING PROTEIN"/>
    <property type="match status" value="1"/>
</dbReference>
<name>A0ABU5E5Q3_9PROT</name>
<dbReference type="InterPro" id="IPR050319">
    <property type="entry name" value="ABC_transp_ATP-bind"/>
</dbReference>
<sequence>MLDVKDLRVRFRTMGSLRALVKGKKDPFIDAVLNVSLSIAPGTTLGLVGESGSGKSTLGRAIMGLTKTASGTVTFDGRTLIAPGLDRSQEIRAHSAMMFQDPISSLSPRLRVRSLIAEALKIRNWPAGKIDAEVDRLLSTVGLPASLRSRYPHQLSGGQARRVGVARALALQPKLIIADEPTAGLDVSVQGELLNLLHRVQQDTGCALLFITHNLSVAQHFCDQLAIMYLGRIVEIGSAADVARHAQHPYAHGLFSAQPYPDPRRRRTDIQLTGEVPSLAQRPGGCDFHTRCPKAQPRCGREIPLLGQAVPGADVACFYPETTACHAAPQDVIMAVNDEGSSRDDRSRGEVEA</sequence>
<dbReference type="Gene3D" id="3.40.50.300">
    <property type="entry name" value="P-loop containing nucleotide triphosphate hydrolases"/>
    <property type="match status" value="1"/>
</dbReference>
<dbReference type="EMBL" id="JAXCLW010000001">
    <property type="protein sequence ID" value="MDY0881596.1"/>
    <property type="molecule type" value="Genomic_DNA"/>
</dbReference>
<dbReference type="Pfam" id="PF08352">
    <property type="entry name" value="oligo_HPY"/>
    <property type="match status" value="1"/>
</dbReference>
<evidence type="ECO:0000313" key="7">
    <source>
        <dbReference type="EMBL" id="MDY0881596.1"/>
    </source>
</evidence>
<evidence type="ECO:0000256" key="5">
    <source>
        <dbReference type="ARBA" id="ARBA00022840"/>
    </source>
</evidence>
<evidence type="ECO:0000256" key="4">
    <source>
        <dbReference type="ARBA" id="ARBA00022741"/>
    </source>
</evidence>
<keyword evidence="3" id="KW-0813">Transport</keyword>
<dbReference type="PROSITE" id="PS00211">
    <property type="entry name" value="ABC_TRANSPORTER_1"/>
    <property type="match status" value="1"/>
</dbReference>
<keyword evidence="5 7" id="KW-0067">ATP-binding</keyword>
<dbReference type="InterPro" id="IPR013563">
    <property type="entry name" value="Oligopep_ABC_C"/>
</dbReference>
<evidence type="ECO:0000256" key="3">
    <source>
        <dbReference type="ARBA" id="ARBA00022448"/>
    </source>
</evidence>
<dbReference type="SUPFAM" id="SSF52540">
    <property type="entry name" value="P-loop containing nucleoside triphosphate hydrolases"/>
    <property type="match status" value="1"/>
</dbReference>